<dbReference type="InterPro" id="IPR036869">
    <property type="entry name" value="J_dom_sf"/>
</dbReference>
<gene>
    <name evidence="5" type="ORF">BLNAU_9223</name>
</gene>
<evidence type="ECO:0000259" key="4">
    <source>
        <dbReference type="PROSITE" id="PS50076"/>
    </source>
</evidence>
<dbReference type="Gene3D" id="1.10.287.110">
    <property type="entry name" value="DnaJ domain"/>
    <property type="match status" value="1"/>
</dbReference>
<evidence type="ECO:0000256" key="2">
    <source>
        <dbReference type="SAM" id="MobiDB-lite"/>
    </source>
</evidence>
<feature type="region of interest" description="Disordered" evidence="2">
    <location>
        <begin position="1"/>
        <end position="46"/>
    </location>
</feature>
<protein>
    <recommendedName>
        <fullName evidence="4">J domain-containing protein</fullName>
    </recommendedName>
</protein>
<dbReference type="InterPro" id="IPR051938">
    <property type="entry name" value="Apopto_cytoskel_mod"/>
</dbReference>
<dbReference type="EMBL" id="JARBJD010000062">
    <property type="protein sequence ID" value="KAK2955872.1"/>
    <property type="molecule type" value="Genomic_DNA"/>
</dbReference>
<dbReference type="CDD" id="cd06257">
    <property type="entry name" value="DnaJ"/>
    <property type="match status" value="1"/>
</dbReference>
<name>A0ABQ9XWL1_9EUKA</name>
<feature type="domain" description="J" evidence="4">
    <location>
        <begin position="96"/>
        <end position="166"/>
    </location>
</feature>
<dbReference type="InterPro" id="IPR001623">
    <property type="entry name" value="DnaJ_domain"/>
</dbReference>
<evidence type="ECO:0000313" key="5">
    <source>
        <dbReference type="EMBL" id="KAK2955872.1"/>
    </source>
</evidence>
<dbReference type="Pfam" id="PF00226">
    <property type="entry name" value="DnaJ"/>
    <property type="match status" value="1"/>
</dbReference>
<feature type="compositionally biased region" description="Basic residues" evidence="2">
    <location>
        <begin position="1"/>
        <end position="10"/>
    </location>
</feature>
<organism evidence="5 6">
    <name type="scientific">Blattamonas nauphoetae</name>
    <dbReference type="NCBI Taxonomy" id="2049346"/>
    <lineage>
        <taxon>Eukaryota</taxon>
        <taxon>Metamonada</taxon>
        <taxon>Preaxostyla</taxon>
        <taxon>Oxymonadida</taxon>
        <taxon>Blattamonas</taxon>
    </lineage>
</organism>
<proteinExistence type="predicted"/>
<evidence type="ECO:0000256" key="3">
    <source>
        <dbReference type="SAM" id="Phobius"/>
    </source>
</evidence>
<keyword evidence="3" id="KW-0472">Membrane</keyword>
<reference evidence="5 6" key="1">
    <citation type="journal article" date="2022" name="bioRxiv">
        <title>Genomics of Preaxostyla Flagellates Illuminates Evolutionary Transitions and the Path Towards Mitochondrial Loss.</title>
        <authorList>
            <person name="Novak L.V.F."/>
            <person name="Treitli S.C."/>
            <person name="Pyrih J."/>
            <person name="Halakuc P."/>
            <person name="Pipaliya S.V."/>
            <person name="Vacek V."/>
            <person name="Brzon O."/>
            <person name="Soukal P."/>
            <person name="Eme L."/>
            <person name="Dacks J.B."/>
            <person name="Karnkowska A."/>
            <person name="Elias M."/>
            <person name="Hampl V."/>
        </authorList>
    </citation>
    <scope>NUCLEOTIDE SEQUENCE [LARGE SCALE GENOMIC DNA]</scope>
    <source>
        <strain evidence="5">NAU3</strain>
        <tissue evidence="5">Gut</tissue>
    </source>
</reference>
<dbReference type="SUPFAM" id="SSF46565">
    <property type="entry name" value="Chaperone J-domain"/>
    <property type="match status" value="1"/>
</dbReference>
<dbReference type="PROSITE" id="PS50076">
    <property type="entry name" value="DNAJ_2"/>
    <property type="match status" value="1"/>
</dbReference>
<dbReference type="PRINTS" id="PR00625">
    <property type="entry name" value="JDOMAIN"/>
</dbReference>
<dbReference type="Proteomes" id="UP001281761">
    <property type="component" value="Unassembled WGS sequence"/>
</dbReference>
<dbReference type="PANTHER" id="PTHR44145">
    <property type="entry name" value="DNAJ HOMOLOG SUBFAMILY A MEMBER 3, MITOCHONDRIAL"/>
    <property type="match status" value="1"/>
</dbReference>
<keyword evidence="3" id="KW-1133">Transmembrane helix</keyword>
<feature type="transmembrane region" description="Helical" evidence="3">
    <location>
        <begin position="60"/>
        <end position="81"/>
    </location>
</feature>
<dbReference type="PANTHER" id="PTHR44145:SF3">
    <property type="entry name" value="DNAJ HOMOLOG SUBFAMILY A MEMBER 3, MITOCHONDRIAL"/>
    <property type="match status" value="1"/>
</dbReference>
<dbReference type="SMART" id="SM00271">
    <property type="entry name" value="DnaJ"/>
    <property type="match status" value="1"/>
</dbReference>
<accession>A0ABQ9XWL1</accession>
<keyword evidence="1" id="KW-0143">Chaperone</keyword>
<evidence type="ECO:0000313" key="6">
    <source>
        <dbReference type="Proteomes" id="UP001281761"/>
    </source>
</evidence>
<sequence length="166" mass="18793">MAKIIHRNQRGTKNAQPQRPISKPSETHTLKDESSDDESNDDKKRTDTETVIAEIPFKTLCCSCLVIVAFVSIAAVISISIPTGSYHQDFVKPATNYYHILELQPGARDSDIVKQYHHLSRKYHPDRCRGQNDCKKKFIEVSEAYLALTGQDRDAVGIESRSPHRK</sequence>
<comment type="caution">
    <text evidence="5">The sequence shown here is derived from an EMBL/GenBank/DDBJ whole genome shotgun (WGS) entry which is preliminary data.</text>
</comment>
<keyword evidence="6" id="KW-1185">Reference proteome</keyword>
<keyword evidence="3" id="KW-0812">Transmembrane</keyword>
<evidence type="ECO:0000256" key="1">
    <source>
        <dbReference type="ARBA" id="ARBA00023186"/>
    </source>
</evidence>